<evidence type="ECO:0000313" key="7">
    <source>
        <dbReference type="EMBL" id="RZN60192.1"/>
    </source>
</evidence>
<keyword evidence="2" id="KW-0408">Iron</keyword>
<dbReference type="EMBL" id="RXII01000093">
    <property type="protein sequence ID" value="RZN60192.1"/>
    <property type="molecule type" value="Genomic_DNA"/>
</dbReference>
<dbReference type="Pfam" id="PF13183">
    <property type="entry name" value="Fer4_8"/>
    <property type="match status" value="1"/>
</dbReference>
<dbReference type="InterPro" id="IPR024185">
    <property type="entry name" value="FTHF_cligase-like_sf"/>
</dbReference>
<keyword evidence="2" id="KW-0479">Metal-binding</keyword>
<dbReference type="InterPro" id="IPR037171">
    <property type="entry name" value="NagB/RpiA_transferase-like"/>
</dbReference>
<dbReference type="Proteomes" id="UP000316217">
    <property type="component" value="Unassembled WGS sequence"/>
</dbReference>
<dbReference type="PROSITE" id="PS00198">
    <property type="entry name" value="4FE4S_FER_1"/>
    <property type="match status" value="1"/>
</dbReference>
<dbReference type="Pfam" id="PF02589">
    <property type="entry name" value="LUD_dom"/>
    <property type="match status" value="1"/>
</dbReference>
<protein>
    <submittedName>
        <fullName evidence="6">Lactate utilization protein</fullName>
    </submittedName>
</protein>
<keyword evidence="1" id="KW-0813">Transport</keyword>
<keyword evidence="2" id="KW-0411">Iron-sulfur</keyword>
<name>A0A3R9WZV0_9CREN</name>
<sequence>MMREIIERASEDEDLSIALERAIESYMDSRVRVLSRYPYITELAKEVRRIKELSIERIEELIREAKDSMEENRMNVHIAEDAEKAREIVGDLVGTGKIVVKTKSITSDEINLRKFLQGRGNEVWETDLGELIVQWLDSKPMHFITPSINIRREKVAELIRRNIGENVDKDDIPGMTYAVRRFLRKKFIDAHVGISGANVIAANTGSIFIITNEGNGRLCTSLPEKHIVLAGVEKIVPSLHDAFKVSDVIMKYAGYSAASYLSVISGPSKTGDIEKKVVFGAHGPKEVDVVLLDNGRLRASRDERLREALYCLRCGSCQYLCPVFRLVGGYWGGDAYVGGIGILWNMIIGNYEEAKAQSLFCLGCHECELVCPMGIKTADIIREIKAEYMREMGLD</sequence>
<dbReference type="PANTHER" id="PTHR47153">
    <property type="entry name" value="LACTATE UTILIZATION PROTEIN B"/>
    <property type="match status" value="1"/>
</dbReference>
<organism evidence="6 8">
    <name type="scientific">Candidatus Methanodesulfokora washburnensis</name>
    <dbReference type="NCBI Taxonomy" id="2478471"/>
    <lineage>
        <taxon>Archaea</taxon>
        <taxon>Thermoproteota</taxon>
        <taxon>Candidatus Korarchaeia</taxon>
        <taxon>Candidatus Korarchaeia incertae sedis</taxon>
        <taxon>Candidatus Methanodesulfokora</taxon>
    </lineage>
</organism>
<dbReference type="AlphaFoldDB" id="A0A3R9WZV0"/>
<dbReference type="RefSeq" id="WP_125672977.1">
    <property type="nucleotide sequence ID" value="NZ_RCOS01000175.1"/>
</dbReference>
<keyword evidence="8" id="KW-1185">Reference proteome</keyword>
<dbReference type="Proteomes" id="UP000277582">
    <property type="component" value="Unassembled WGS sequence"/>
</dbReference>
<keyword evidence="4" id="KW-0249">Electron transport</keyword>
<evidence type="ECO:0000313" key="8">
    <source>
        <dbReference type="Proteomes" id="UP000277582"/>
    </source>
</evidence>
<dbReference type="InterPro" id="IPR009051">
    <property type="entry name" value="Helical_ferredxn"/>
</dbReference>
<dbReference type="InterPro" id="IPR017896">
    <property type="entry name" value="4Fe4S_Fe-S-bd"/>
</dbReference>
<dbReference type="EMBL" id="RCOS01000175">
    <property type="protein sequence ID" value="RSN71440.1"/>
    <property type="molecule type" value="Genomic_DNA"/>
</dbReference>
<evidence type="ECO:0000256" key="1">
    <source>
        <dbReference type="ARBA" id="ARBA00022448"/>
    </source>
</evidence>
<dbReference type="InterPro" id="IPR003741">
    <property type="entry name" value="LUD_dom"/>
</dbReference>
<evidence type="ECO:0000256" key="4">
    <source>
        <dbReference type="ARBA" id="ARBA00022982"/>
    </source>
</evidence>
<reference evidence="6 8" key="1">
    <citation type="submission" date="2018-10" db="EMBL/GenBank/DDBJ databases">
        <title>Co-occurring genomic capacity for anaerobic methane metabolism and dissimilatory sulfite reduction discovered in the Korarchaeota.</title>
        <authorList>
            <person name="Mckay L.J."/>
            <person name="Dlakic M."/>
            <person name="Fields M.W."/>
            <person name="Delmont T.O."/>
            <person name="Eren A.M."/>
            <person name="Jay Z.J."/>
            <person name="Klingelsmith K.B."/>
            <person name="Rusch D.B."/>
            <person name="Inskeep W.P."/>
        </authorList>
    </citation>
    <scope>NUCLEOTIDE SEQUENCE [LARGE SCALE GENOMIC DNA]</scope>
    <source>
        <strain evidence="6 8">MDKW</strain>
    </source>
</reference>
<dbReference type="InterPro" id="IPR017900">
    <property type="entry name" value="4Fe4S_Fe_S_CS"/>
</dbReference>
<dbReference type="InterPro" id="IPR004452">
    <property type="entry name" value="LutB/LldF"/>
</dbReference>
<dbReference type="OrthoDB" id="23833at2157"/>
<evidence type="ECO:0000256" key="3">
    <source>
        <dbReference type="ARBA" id="ARBA00022737"/>
    </source>
</evidence>
<dbReference type="PROSITE" id="PS51379">
    <property type="entry name" value="4FE4S_FER_2"/>
    <property type="match status" value="1"/>
</dbReference>
<dbReference type="SUPFAM" id="SSF46548">
    <property type="entry name" value="alpha-helical ferredoxin"/>
    <property type="match status" value="1"/>
</dbReference>
<dbReference type="Gene3D" id="3.40.50.10420">
    <property type="entry name" value="NagB/RpiA/CoA transferase-like"/>
    <property type="match status" value="1"/>
</dbReference>
<dbReference type="GO" id="GO:0016491">
    <property type="term" value="F:oxidoreductase activity"/>
    <property type="evidence" value="ECO:0007669"/>
    <property type="project" value="UniProtKB-ARBA"/>
</dbReference>
<feature type="domain" description="4Fe-4S ferredoxin-type" evidence="5">
    <location>
        <begin position="351"/>
        <end position="381"/>
    </location>
</feature>
<proteinExistence type="predicted"/>
<accession>A0A3R9WZV0</accession>
<evidence type="ECO:0000259" key="5">
    <source>
        <dbReference type="PROSITE" id="PS51379"/>
    </source>
</evidence>
<dbReference type="GO" id="GO:0006089">
    <property type="term" value="P:lactate metabolic process"/>
    <property type="evidence" value="ECO:0007669"/>
    <property type="project" value="InterPro"/>
</dbReference>
<keyword evidence="3" id="KW-0677">Repeat</keyword>
<dbReference type="Gene3D" id="1.10.1060.10">
    <property type="entry name" value="Alpha-helical ferredoxin"/>
    <property type="match status" value="1"/>
</dbReference>
<keyword evidence="2" id="KW-0004">4Fe-4S</keyword>
<dbReference type="SUPFAM" id="SSF100950">
    <property type="entry name" value="NagB/RpiA/CoA transferase-like"/>
    <property type="match status" value="1"/>
</dbReference>
<evidence type="ECO:0000256" key="2">
    <source>
        <dbReference type="ARBA" id="ARBA00022485"/>
    </source>
</evidence>
<dbReference type="PANTHER" id="PTHR47153:SF2">
    <property type="entry name" value="LACTATE UTILIZATION PROTEIN B"/>
    <property type="match status" value="1"/>
</dbReference>
<gene>
    <name evidence="6" type="ORF">D6D85_16100</name>
    <name evidence="7" type="ORF">EF810_06100</name>
</gene>
<evidence type="ECO:0000313" key="6">
    <source>
        <dbReference type="EMBL" id="RSN71440.1"/>
    </source>
</evidence>
<evidence type="ECO:0000313" key="9">
    <source>
        <dbReference type="Proteomes" id="UP000316217"/>
    </source>
</evidence>
<comment type="caution">
    <text evidence="6">The sequence shown here is derived from an EMBL/GenBank/DDBJ whole genome shotgun (WGS) entry which is preliminary data.</text>
</comment>
<dbReference type="GO" id="GO:0051539">
    <property type="term" value="F:4 iron, 4 sulfur cluster binding"/>
    <property type="evidence" value="ECO:0007669"/>
    <property type="project" value="UniProtKB-KW"/>
</dbReference>
<reference evidence="7 9" key="2">
    <citation type="journal article" date="2019" name="Nat. Microbiol.">
        <title>Wide diversity of methane and short-chain alkane metabolisms in uncultured archaea.</title>
        <authorList>
            <person name="Borrel G."/>
            <person name="Adam P.S."/>
            <person name="McKay L.J."/>
            <person name="Chen L.X."/>
            <person name="Sierra-Garcia I.N."/>
            <person name="Sieber C.M."/>
            <person name="Letourneur Q."/>
            <person name="Ghozlane A."/>
            <person name="Andersen G.L."/>
            <person name="Li W.J."/>
            <person name="Hallam S.J."/>
            <person name="Muyzer G."/>
            <person name="de Oliveira V.M."/>
            <person name="Inskeep W.P."/>
            <person name="Banfield J.F."/>
            <person name="Gribaldo S."/>
        </authorList>
    </citation>
    <scope>NUCLEOTIDE SEQUENCE [LARGE SCALE GENOMIC DNA]</scope>
    <source>
        <strain evidence="7">NM4</strain>
    </source>
</reference>